<accession>A0A5E5BB27</accession>
<evidence type="ECO:0000256" key="1">
    <source>
        <dbReference type="SAM" id="MobiDB-lite"/>
    </source>
</evidence>
<feature type="region of interest" description="Disordered" evidence="1">
    <location>
        <begin position="28"/>
        <end position="58"/>
    </location>
</feature>
<sequence>MTPSQVRDRIRELEEKFLRIKEEFLQVANTQQGAPRDKGESATSGETGEIREELTRDR</sequence>
<protein>
    <recommendedName>
        <fullName evidence="4">Transposase</fullName>
    </recommendedName>
</protein>
<reference evidence="2 3" key="1">
    <citation type="submission" date="2019-08" db="EMBL/GenBank/DDBJ databases">
        <authorList>
            <person name="Peeters C."/>
        </authorList>
    </citation>
    <scope>NUCLEOTIDE SEQUENCE [LARGE SCALE GENOMIC DNA]</scope>
    <source>
        <strain evidence="2 3">LMG 31121</strain>
    </source>
</reference>
<organism evidence="2 3">
    <name type="scientific">Pandoraea sputorum</name>
    <dbReference type="NCBI Taxonomy" id="93222"/>
    <lineage>
        <taxon>Bacteria</taxon>
        <taxon>Pseudomonadati</taxon>
        <taxon>Pseudomonadota</taxon>
        <taxon>Betaproteobacteria</taxon>
        <taxon>Burkholderiales</taxon>
        <taxon>Burkholderiaceae</taxon>
        <taxon>Pandoraea</taxon>
    </lineage>
</organism>
<feature type="compositionally biased region" description="Basic and acidic residues" evidence="1">
    <location>
        <begin position="48"/>
        <end position="58"/>
    </location>
</feature>
<dbReference type="EMBL" id="CABPSR010000011">
    <property type="protein sequence ID" value="VVE82536.1"/>
    <property type="molecule type" value="Genomic_DNA"/>
</dbReference>
<dbReference type="Proteomes" id="UP000335538">
    <property type="component" value="Unassembled WGS sequence"/>
</dbReference>
<evidence type="ECO:0008006" key="4">
    <source>
        <dbReference type="Google" id="ProtNLM"/>
    </source>
</evidence>
<proteinExistence type="predicted"/>
<evidence type="ECO:0000313" key="2">
    <source>
        <dbReference type="EMBL" id="VVE82536.1"/>
    </source>
</evidence>
<dbReference type="AlphaFoldDB" id="A0A5E5BB27"/>
<gene>
    <name evidence="2" type="ORF">PSP31121_03831</name>
</gene>
<evidence type="ECO:0000313" key="3">
    <source>
        <dbReference type="Proteomes" id="UP000335538"/>
    </source>
</evidence>
<name>A0A5E5BB27_9BURK</name>